<dbReference type="EC" id="2.7.13.3" evidence="3"/>
<evidence type="ECO:0000313" key="20">
    <source>
        <dbReference type="Proteomes" id="UP001501588"/>
    </source>
</evidence>
<keyword evidence="12" id="KW-0902">Two-component regulatory system</keyword>
<dbReference type="InterPro" id="IPR004358">
    <property type="entry name" value="Sig_transdc_His_kin-like_C"/>
</dbReference>
<comment type="subcellular location">
    <subcellularLocation>
        <location evidence="2">Cell membrane</location>
        <topology evidence="2">Multi-pass membrane protein</topology>
    </subcellularLocation>
</comment>
<dbReference type="Pfam" id="PF00672">
    <property type="entry name" value="HAMP"/>
    <property type="match status" value="1"/>
</dbReference>
<comment type="caution">
    <text evidence="19">The sequence shown here is derived from an EMBL/GenBank/DDBJ whole genome shotgun (WGS) entry which is preliminary data.</text>
</comment>
<evidence type="ECO:0000256" key="6">
    <source>
        <dbReference type="ARBA" id="ARBA00022679"/>
    </source>
</evidence>
<dbReference type="InterPro" id="IPR005467">
    <property type="entry name" value="His_kinase_dom"/>
</dbReference>
<evidence type="ECO:0000259" key="18">
    <source>
        <dbReference type="PROSITE" id="PS50885"/>
    </source>
</evidence>
<evidence type="ECO:0000256" key="13">
    <source>
        <dbReference type="ARBA" id="ARBA00023136"/>
    </source>
</evidence>
<dbReference type="Gene3D" id="6.10.340.10">
    <property type="match status" value="1"/>
</dbReference>
<dbReference type="InterPro" id="IPR035965">
    <property type="entry name" value="PAS-like_dom_sf"/>
</dbReference>
<dbReference type="PROSITE" id="PS50109">
    <property type="entry name" value="HIS_KIN"/>
    <property type="match status" value="1"/>
</dbReference>
<feature type="region of interest" description="Disordered" evidence="14">
    <location>
        <begin position="15"/>
        <end position="35"/>
    </location>
</feature>
<organism evidence="19 20">
    <name type="scientific">Craurococcus roseus</name>
    <dbReference type="NCBI Taxonomy" id="77585"/>
    <lineage>
        <taxon>Bacteria</taxon>
        <taxon>Pseudomonadati</taxon>
        <taxon>Pseudomonadota</taxon>
        <taxon>Alphaproteobacteria</taxon>
        <taxon>Acetobacterales</taxon>
        <taxon>Acetobacteraceae</taxon>
        <taxon>Craurococcus</taxon>
    </lineage>
</organism>
<dbReference type="CDD" id="cd00082">
    <property type="entry name" value="HisKA"/>
    <property type="match status" value="1"/>
</dbReference>
<dbReference type="SUPFAM" id="SSF47384">
    <property type="entry name" value="Homodimeric domain of signal transducing histidine kinase"/>
    <property type="match status" value="1"/>
</dbReference>
<keyword evidence="8" id="KW-0547">Nucleotide-binding</keyword>
<dbReference type="PROSITE" id="PS50112">
    <property type="entry name" value="PAS"/>
    <property type="match status" value="1"/>
</dbReference>
<feature type="transmembrane region" description="Helical" evidence="15">
    <location>
        <begin position="125"/>
        <end position="150"/>
    </location>
</feature>
<evidence type="ECO:0000256" key="9">
    <source>
        <dbReference type="ARBA" id="ARBA00022777"/>
    </source>
</evidence>
<evidence type="ECO:0000256" key="3">
    <source>
        <dbReference type="ARBA" id="ARBA00012438"/>
    </source>
</evidence>
<dbReference type="PANTHER" id="PTHR43065:SF10">
    <property type="entry name" value="PEROXIDE STRESS-ACTIVATED HISTIDINE KINASE MAK3"/>
    <property type="match status" value="1"/>
</dbReference>
<dbReference type="InterPro" id="IPR036890">
    <property type="entry name" value="HATPase_C_sf"/>
</dbReference>
<keyword evidence="11 15" id="KW-1133">Transmembrane helix</keyword>
<dbReference type="SMART" id="SM00388">
    <property type="entry name" value="HisKA"/>
    <property type="match status" value="1"/>
</dbReference>
<keyword evidence="9 19" id="KW-0418">Kinase</keyword>
<dbReference type="Pfam" id="PF02518">
    <property type="entry name" value="HATPase_c"/>
    <property type="match status" value="1"/>
</dbReference>
<dbReference type="InterPro" id="IPR003594">
    <property type="entry name" value="HATPase_dom"/>
</dbReference>
<keyword evidence="7 15" id="KW-0812">Transmembrane</keyword>
<dbReference type="InterPro" id="IPR036097">
    <property type="entry name" value="HisK_dim/P_sf"/>
</dbReference>
<feature type="domain" description="Histidine kinase" evidence="16">
    <location>
        <begin position="548"/>
        <end position="777"/>
    </location>
</feature>
<evidence type="ECO:0000313" key="19">
    <source>
        <dbReference type="EMBL" id="GAA0583981.1"/>
    </source>
</evidence>
<keyword evidence="20" id="KW-1185">Reference proteome</keyword>
<evidence type="ECO:0000256" key="4">
    <source>
        <dbReference type="ARBA" id="ARBA00022475"/>
    </source>
</evidence>
<feature type="transmembrane region" description="Helical" evidence="15">
    <location>
        <begin position="322"/>
        <end position="347"/>
    </location>
</feature>
<dbReference type="EMBL" id="BAAAFZ010000028">
    <property type="protein sequence ID" value="GAA0583981.1"/>
    <property type="molecule type" value="Genomic_DNA"/>
</dbReference>
<dbReference type="GO" id="GO:0016301">
    <property type="term" value="F:kinase activity"/>
    <property type="evidence" value="ECO:0007669"/>
    <property type="project" value="UniProtKB-KW"/>
</dbReference>
<dbReference type="Proteomes" id="UP001501588">
    <property type="component" value="Unassembled WGS sequence"/>
</dbReference>
<dbReference type="Pfam" id="PF00512">
    <property type="entry name" value="HisKA"/>
    <property type="match status" value="1"/>
</dbReference>
<evidence type="ECO:0000256" key="14">
    <source>
        <dbReference type="SAM" id="MobiDB-lite"/>
    </source>
</evidence>
<reference evidence="19 20" key="1">
    <citation type="journal article" date="2019" name="Int. J. Syst. Evol. Microbiol.">
        <title>The Global Catalogue of Microorganisms (GCM) 10K type strain sequencing project: providing services to taxonomists for standard genome sequencing and annotation.</title>
        <authorList>
            <consortium name="The Broad Institute Genomics Platform"/>
            <consortium name="The Broad Institute Genome Sequencing Center for Infectious Disease"/>
            <person name="Wu L."/>
            <person name="Ma J."/>
        </authorList>
    </citation>
    <scope>NUCLEOTIDE SEQUENCE [LARGE SCALE GENOMIC DNA]</scope>
    <source>
        <strain evidence="19 20">JCM 9933</strain>
    </source>
</reference>
<dbReference type="SUPFAM" id="SSF55785">
    <property type="entry name" value="PYP-like sensor domain (PAS domain)"/>
    <property type="match status" value="1"/>
</dbReference>
<dbReference type="SMART" id="SM00387">
    <property type="entry name" value="HATPase_c"/>
    <property type="match status" value="1"/>
</dbReference>
<dbReference type="PROSITE" id="PS50885">
    <property type="entry name" value="HAMP"/>
    <property type="match status" value="1"/>
</dbReference>
<evidence type="ECO:0000256" key="2">
    <source>
        <dbReference type="ARBA" id="ARBA00004651"/>
    </source>
</evidence>
<evidence type="ECO:0000256" key="12">
    <source>
        <dbReference type="ARBA" id="ARBA00023012"/>
    </source>
</evidence>
<dbReference type="CDD" id="cd06225">
    <property type="entry name" value="HAMP"/>
    <property type="match status" value="1"/>
</dbReference>
<protein>
    <recommendedName>
        <fullName evidence="3">histidine kinase</fullName>
        <ecNumber evidence="3">2.7.13.3</ecNumber>
    </recommendedName>
</protein>
<feature type="transmembrane region" description="Helical" evidence="15">
    <location>
        <begin position="52"/>
        <end position="71"/>
    </location>
</feature>
<name>A0ABN1F767_9PROT</name>
<proteinExistence type="predicted"/>
<dbReference type="PANTHER" id="PTHR43065">
    <property type="entry name" value="SENSOR HISTIDINE KINASE"/>
    <property type="match status" value="1"/>
</dbReference>
<sequence length="814" mass="86457">MGVVRRYVLGGGLRRGAAAPSTPPPPGEAPAAAAPRGGLGARIADLMLGRGMTLGLALGALVLGVATFSVLSNGSPFGPRRDGVVVAMVLVNLAVLLLLGASLAGRLVRVWAERRRGSAGSRLHVRLVLLFSGVAVVPALLVAGFAALFFNLGIETWFSDRVRTALEASLQASRGYLEEHRNTIRGDALAMAADLSRTRVLLPDNGIAFARVLATHTTLRNLTEAVVFDPATQRVIANSGYTTSFTLDPPGEDAIADARLGDVAVIPSGERVRALVSLDFGQGWMLLIGRPLDATVLTHQQSVEQAVAQYVELDRNRSGLQITFVMIFAIAALLVLMAAVLIGLVLANQLARPIGRLIVAAERVRGGDLSTRVQEGSADDEVASLSRAFNRMTNQLAAQRGELMQAYRQIDERRRFTETVLAGVSAGVVGLDTEGRINLPNRRASELLGLDLDAAIGLPLASLVPEFAPLLAAVHGGGAATPEKARTAEIRIGAPSNRRTLLARIGVELQAGAGGGGREVTGYVLTFDDITELLSAQRKAAWADVARRIAHEIKNPLTPIQLSAERLKRRYLKEIQSDPETFKACTDTIVRQVGDIGRMVDEFSAFARMPQPVIRPENLGQLIREALVLQRDAHPEIEYVIYQPGAAPVVPCDRRLLNQALTNLLHNAADAIAMRVAAEAMGALQRAPGETVGHITVRVAQKPDAVEIAVEDDGIGLPQGDERDRLAEPYVTHKAKGTGLGLAIVKKIMEDHGGKLGLEDAAEGSGARAVLSLPWRQSLDRGPPGDGDGDGGAVPPAEAETHESSMMRRAQHGA</sequence>
<dbReference type="CDD" id="cd00130">
    <property type="entry name" value="PAS"/>
    <property type="match status" value="1"/>
</dbReference>
<dbReference type="Gene3D" id="3.30.450.20">
    <property type="entry name" value="PAS domain"/>
    <property type="match status" value="1"/>
</dbReference>
<evidence type="ECO:0000259" key="17">
    <source>
        <dbReference type="PROSITE" id="PS50112"/>
    </source>
</evidence>
<evidence type="ECO:0000256" key="8">
    <source>
        <dbReference type="ARBA" id="ARBA00022741"/>
    </source>
</evidence>
<evidence type="ECO:0000256" key="11">
    <source>
        <dbReference type="ARBA" id="ARBA00022989"/>
    </source>
</evidence>
<evidence type="ECO:0000256" key="10">
    <source>
        <dbReference type="ARBA" id="ARBA00022840"/>
    </source>
</evidence>
<feature type="transmembrane region" description="Helical" evidence="15">
    <location>
        <begin position="83"/>
        <end position="104"/>
    </location>
</feature>
<dbReference type="Gene3D" id="3.30.565.10">
    <property type="entry name" value="Histidine kinase-like ATPase, C-terminal domain"/>
    <property type="match status" value="1"/>
</dbReference>
<dbReference type="InterPro" id="IPR003660">
    <property type="entry name" value="HAMP_dom"/>
</dbReference>
<accession>A0ABN1F767</accession>
<dbReference type="SUPFAM" id="SSF158472">
    <property type="entry name" value="HAMP domain-like"/>
    <property type="match status" value="1"/>
</dbReference>
<keyword evidence="10" id="KW-0067">ATP-binding</keyword>
<dbReference type="SMART" id="SM00304">
    <property type="entry name" value="HAMP"/>
    <property type="match status" value="1"/>
</dbReference>
<gene>
    <name evidence="19" type="ORF">GCM10009416_23010</name>
</gene>
<dbReference type="InterPro" id="IPR045671">
    <property type="entry name" value="NtrY-like_N"/>
</dbReference>
<dbReference type="PIRSF" id="PIRSF037532">
    <property type="entry name" value="STHK_NtrY"/>
    <property type="match status" value="1"/>
</dbReference>
<feature type="domain" description="HAMP" evidence="18">
    <location>
        <begin position="348"/>
        <end position="401"/>
    </location>
</feature>
<dbReference type="SUPFAM" id="SSF55874">
    <property type="entry name" value="ATPase domain of HSP90 chaperone/DNA topoisomerase II/histidine kinase"/>
    <property type="match status" value="1"/>
</dbReference>
<comment type="catalytic activity">
    <reaction evidence="1">
        <text>ATP + protein L-histidine = ADP + protein N-phospho-L-histidine.</text>
        <dbReference type="EC" id="2.7.13.3"/>
    </reaction>
</comment>
<evidence type="ECO:0000259" key="16">
    <source>
        <dbReference type="PROSITE" id="PS50109"/>
    </source>
</evidence>
<evidence type="ECO:0000256" key="1">
    <source>
        <dbReference type="ARBA" id="ARBA00000085"/>
    </source>
</evidence>
<feature type="domain" description="PAS" evidence="17">
    <location>
        <begin position="413"/>
        <end position="457"/>
    </location>
</feature>
<dbReference type="InterPro" id="IPR003661">
    <property type="entry name" value="HisK_dim/P_dom"/>
</dbReference>
<keyword evidence="5" id="KW-0597">Phosphoprotein</keyword>
<dbReference type="PRINTS" id="PR00344">
    <property type="entry name" value="BCTRLSENSOR"/>
</dbReference>
<evidence type="ECO:0000256" key="15">
    <source>
        <dbReference type="SAM" id="Phobius"/>
    </source>
</evidence>
<evidence type="ECO:0000256" key="5">
    <source>
        <dbReference type="ARBA" id="ARBA00022553"/>
    </source>
</evidence>
<dbReference type="Pfam" id="PF19312">
    <property type="entry name" value="NtrY_N"/>
    <property type="match status" value="1"/>
</dbReference>
<dbReference type="Gene3D" id="1.10.287.130">
    <property type="match status" value="1"/>
</dbReference>
<dbReference type="InterPro" id="IPR000014">
    <property type="entry name" value="PAS"/>
</dbReference>
<evidence type="ECO:0000256" key="7">
    <source>
        <dbReference type="ARBA" id="ARBA00022692"/>
    </source>
</evidence>
<dbReference type="InterPro" id="IPR017232">
    <property type="entry name" value="NtrY"/>
</dbReference>
<keyword evidence="6" id="KW-0808">Transferase</keyword>
<keyword evidence="13 15" id="KW-0472">Membrane</keyword>
<keyword evidence="4" id="KW-1003">Cell membrane</keyword>
<feature type="region of interest" description="Disordered" evidence="14">
    <location>
        <begin position="773"/>
        <end position="814"/>
    </location>
</feature>